<evidence type="ECO:0000259" key="1">
    <source>
        <dbReference type="Pfam" id="PF06983"/>
    </source>
</evidence>
<dbReference type="PANTHER" id="PTHR33990">
    <property type="entry name" value="PROTEIN YJDN-RELATED"/>
    <property type="match status" value="1"/>
</dbReference>
<proteinExistence type="predicted"/>
<dbReference type="RefSeq" id="WP_102331508.1">
    <property type="nucleotide sequence ID" value="NZ_CP058566.2"/>
</dbReference>
<organism evidence="2 3">
    <name type="scientific">Dehalogenimonas etheniformans</name>
    <dbReference type="NCBI Taxonomy" id="1536648"/>
    <lineage>
        <taxon>Bacteria</taxon>
        <taxon>Bacillati</taxon>
        <taxon>Chloroflexota</taxon>
        <taxon>Dehalococcoidia</taxon>
        <taxon>Dehalococcoidales</taxon>
        <taxon>Dehalococcoidaceae</taxon>
        <taxon>Dehalogenimonas</taxon>
    </lineage>
</organism>
<dbReference type="Gene3D" id="3.10.180.10">
    <property type="entry name" value="2,3-Dihydroxybiphenyl 1,2-Dioxygenase, domain 1"/>
    <property type="match status" value="1"/>
</dbReference>
<dbReference type="InterPro" id="IPR028973">
    <property type="entry name" value="PhnB-like"/>
</dbReference>
<dbReference type="CDD" id="cd06588">
    <property type="entry name" value="PhnB_like"/>
    <property type="match status" value="1"/>
</dbReference>
<sequence length="136" mass="15356">MAILNAYLHFAGDCKQGMEFYQKIFGGELKIMTVGQSPMAVQRPEVKDKILHSILRADGVVIMASDWLTPEQRIPGNTVALTLVCQSKEEIDGFYAKLKEGGQIQQPLKEEFFGTYAQLIDKFGFNWMLQFGQSDM</sequence>
<reference evidence="2 3" key="1">
    <citation type="journal article" date="2017" name="ISME J.">
        <title>Grape pomace compost harbors organohalide-respiring Dehalogenimonas species with novel reductive dehalogenase genes.</title>
        <authorList>
            <person name="Yang Y."/>
            <person name="Higgins S.A."/>
            <person name="Yan J."/>
            <person name="Simsir B."/>
            <person name="Chourey K."/>
            <person name="Iyer R."/>
            <person name="Hettich R.L."/>
            <person name="Baldwin B."/>
            <person name="Ogles D.M."/>
            <person name="Loffler F.E."/>
        </authorList>
    </citation>
    <scope>NUCLEOTIDE SEQUENCE [LARGE SCALE GENOMIC DNA]</scope>
    <source>
        <strain evidence="2 3">GP</strain>
    </source>
</reference>
<keyword evidence="3" id="KW-1185">Reference proteome</keyword>
<feature type="domain" description="PhnB-like" evidence="1">
    <location>
        <begin position="7"/>
        <end position="128"/>
    </location>
</feature>
<dbReference type="SUPFAM" id="SSF54593">
    <property type="entry name" value="Glyoxalase/Bleomycin resistance protein/Dihydroxybiphenyl dioxygenase"/>
    <property type="match status" value="1"/>
</dbReference>
<accession>A0A2P5P4U2</accession>
<dbReference type="Pfam" id="PF06983">
    <property type="entry name" value="3-dmu-9_3-mt"/>
    <property type="match status" value="1"/>
</dbReference>
<dbReference type="PANTHER" id="PTHR33990:SF1">
    <property type="entry name" value="PROTEIN YJDN"/>
    <property type="match status" value="1"/>
</dbReference>
<dbReference type="EMBL" id="JQAN02000014">
    <property type="protein sequence ID" value="PPD57313.1"/>
    <property type="molecule type" value="Genomic_DNA"/>
</dbReference>
<dbReference type="InterPro" id="IPR029068">
    <property type="entry name" value="Glyas_Bleomycin-R_OHBP_Dase"/>
</dbReference>
<dbReference type="AlphaFoldDB" id="A0A2P5P4U2"/>
<dbReference type="Proteomes" id="UP000235653">
    <property type="component" value="Unassembled WGS sequence"/>
</dbReference>
<dbReference type="OrthoDB" id="9795306at2"/>
<evidence type="ECO:0000313" key="2">
    <source>
        <dbReference type="EMBL" id="PPD57313.1"/>
    </source>
</evidence>
<gene>
    <name evidence="2" type="ORF">JP09_009720</name>
</gene>
<comment type="caution">
    <text evidence="2">The sequence shown here is derived from an EMBL/GenBank/DDBJ whole genome shotgun (WGS) entry which is preliminary data.</text>
</comment>
<name>A0A2P5P4U2_9CHLR</name>
<evidence type="ECO:0000313" key="3">
    <source>
        <dbReference type="Proteomes" id="UP000235653"/>
    </source>
</evidence>
<protein>
    <submittedName>
        <fullName evidence="2">VOC family protein</fullName>
    </submittedName>
</protein>